<feature type="compositionally biased region" description="Basic residues" evidence="9">
    <location>
        <begin position="456"/>
        <end position="468"/>
    </location>
</feature>
<keyword evidence="6 8" id="KW-0406">Ion transport</keyword>
<keyword evidence="12" id="KW-1185">Reference proteome</keyword>
<dbReference type="InterPro" id="IPR002524">
    <property type="entry name" value="Cation_efflux"/>
</dbReference>
<feature type="compositionally biased region" description="Polar residues" evidence="9">
    <location>
        <begin position="24"/>
        <end position="37"/>
    </location>
</feature>
<dbReference type="NCBIfam" id="TIGR01297">
    <property type="entry name" value="CDF"/>
    <property type="match status" value="1"/>
</dbReference>
<dbReference type="EMBL" id="JAVRRG010000015">
    <property type="protein sequence ID" value="KAK5098099.1"/>
    <property type="molecule type" value="Genomic_DNA"/>
</dbReference>
<feature type="region of interest" description="Disordered" evidence="9">
    <location>
        <begin position="424"/>
        <end position="502"/>
    </location>
</feature>
<feature type="compositionally biased region" description="Basic and acidic residues" evidence="9">
    <location>
        <begin position="492"/>
        <end position="502"/>
    </location>
</feature>
<reference evidence="11 12" key="1">
    <citation type="submission" date="2023-08" db="EMBL/GenBank/DDBJ databases">
        <title>Black Yeasts Isolated from many extreme environments.</title>
        <authorList>
            <person name="Coleine C."/>
            <person name="Stajich J.E."/>
            <person name="Selbmann L."/>
        </authorList>
    </citation>
    <scope>NUCLEOTIDE SEQUENCE [LARGE SCALE GENOMIC DNA]</scope>
    <source>
        <strain evidence="11 12">CCFEE 5885</strain>
    </source>
</reference>
<feature type="region of interest" description="Disordered" evidence="9">
    <location>
        <begin position="271"/>
        <end position="315"/>
    </location>
</feature>
<dbReference type="PANTHER" id="PTHR45755">
    <property type="match status" value="1"/>
</dbReference>
<evidence type="ECO:0000256" key="7">
    <source>
        <dbReference type="ARBA" id="ARBA00023136"/>
    </source>
</evidence>
<dbReference type="PANTHER" id="PTHR45755:SF4">
    <property type="entry name" value="ZINC TRANSPORTER 7"/>
    <property type="match status" value="1"/>
</dbReference>
<dbReference type="InterPro" id="IPR027469">
    <property type="entry name" value="Cation_efflux_TMD_sf"/>
</dbReference>
<comment type="caution">
    <text evidence="11">The sequence shown here is derived from an EMBL/GenBank/DDBJ whole genome shotgun (WGS) entry which is preliminary data.</text>
</comment>
<feature type="transmembrane region" description="Helical" evidence="8">
    <location>
        <begin position="245"/>
        <end position="263"/>
    </location>
</feature>
<dbReference type="Gene3D" id="1.20.1510.10">
    <property type="entry name" value="Cation efflux protein transmembrane domain"/>
    <property type="match status" value="1"/>
</dbReference>
<evidence type="ECO:0000256" key="2">
    <source>
        <dbReference type="ARBA" id="ARBA00008873"/>
    </source>
</evidence>
<evidence type="ECO:0000256" key="5">
    <source>
        <dbReference type="ARBA" id="ARBA00022989"/>
    </source>
</evidence>
<dbReference type="Pfam" id="PF01545">
    <property type="entry name" value="Cation_efflux"/>
    <property type="match status" value="1"/>
</dbReference>
<dbReference type="InterPro" id="IPR058533">
    <property type="entry name" value="Cation_efflux_TM"/>
</dbReference>
<comment type="function">
    <text evidence="8">Functions as a zinc transporter.</text>
</comment>
<feature type="region of interest" description="Disordered" evidence="9">
    <location>
        <begin position="1"/>
        <end position="96"/>
    </location>
</feature>
<keyword evidence="3 8" id="KW-0813">Transport</keyword>
<evidence type="ECO:0000256" key="1">
    <source>
        <dbReference type="ARBA" id="ARBA00004141"/>
    </source>
</evidence>
<protein>
    <recommendedName>
        <fullName evidence="8">Zinc transporter</fullName>
    </recommendedName>
</protein>
<organism evidence="11 12">
    <name type="scientific">Lithohypha guttulata</name>
    <dbReference type="NCBI Taxonomy" id="1690604"/>
    <lineage>
        <taxon>Eukaryota</taxon>
        <taxon>Fungi</taxon>
        <taxon>Dikarya</taxon>
        <taxon>Ascomycota</taxon>
        <taxon>Pezizomycotina</taxon>
        <taxon>Eurotiomycetes</taxon>
        <taxon>Chaetothyriomycetidae</taxon>
        <taxon>Chaetothyriales</taxon>
        <taxon>Trichomeriaceae</taxon>
        <taxon>Lithohypha</taxon>
    </lineage>
</organism>
<evidence type="ECO:0000259" key="10">
    <source>
        <dbReference type="Pfam" id="PF01545"/>
    </source>
</evidence>
<evidence type="ECO:0000313" key="12">
    <source>
        <dbReference type="Proteomes" id="UP001345013"/>
    </source>
</evidence>
<accession>A0ABR0KJ67</accession>
<feature type="compositionally biased region" description="Polar residues" evidence="9">
    <location>
        <begin position="1"/>
        <end position="13"/>
    </location>
</feature>
<dbReference type="Proteomes" id="UP001345013">
    <property type="component" value="Unassembled WGS sequence"/>
</dbReference>
<evidence type="ECO:0000256" key="3">
    <source>
        <dbReference type="ARBA" id="ARBA00022448"/>
    </source>
</evidence>
<name>A0ABR0KJ67_9EURO</name>
<feature type="compositionally biased region" description="Basic and acidic residues" evidence="9">
    <location>
        <begin position="424"/>
        <end position="440"/>
    </location>
</feature>
<feature type="transmembrane region" description="Helical" evidence="8">
    <location>
        <begin position="172"/>
        <end position="191"/>
    </location>
</feature>
<evidence type="ECO:0000313" key="11">
    <source>
        <dbReference type="EMBL" id="KAK5098099.1"/>
    </source>
</evidence>
<sequence length="615" mass="67837">MSQTFTLPISTADQFHGQERRQSQSHQKQTRLTTTFPSLPRIPSGSEVPTENTIQHHDRAVSDQYPPHNHDGDTYRLSRAPSTEPHAPSLPKQRSFEAQNIPTMTASQHRHVSRPTDMLLHATEDYSLLHGILADQESRRIFYFMLLNLSFMGVQSTYGYLTGSLGLISDSIHMFFDCVALLVGVCAAVMAKWPPSSKFPYGYGKIDTLAGLGNGIFLMLISVEIVYEAIERLFEGSTLERTTELLFVSIAGLCVNMVGIFAFHGHHGHHHGHDHSHGGHDHSHSHDAHNHHRPSNAASASPAKPQASGGHGHHHHGGENMQGIYLHIMADALGSLAVVISTILVQFTGWSGFDPLASCIIAVLIFVATLPLVSSTTKILLLSLDSDIEYNLRDVLGGVSSIRGVVGYTVPKFWLEDIKKDTHDDHHDHDHVHDHSHDHLQPTAHGHQHQNSTAHNHNHSHSHAHHHHPSDSSIKSHCSDDHSHSHLPSHTHAHDYDISRDTSHDHADNDLTILGTIHIQISQYADLRDVQARVKQYFQARKMDVVVQYEREGDNKCWCSASGSAGAMKTPQTGGMRTPMGGSFSAGYPSGFMAHSMVGSQMKEKTVGSPLGKML</sequence>
<keyword evidence="8" id="KW-0256">Endoplasmic reticulum</keyword>
<gene>
    <name evidence="11" type="primary">MSC2</name>
    <name evidence="11" type="ORF">LTR24_001920</name>
</gene>
<dbReference type="SUPFAM" id="SSF161111">
    <property type="entry name" value="Cation efflux protein transmembrane domain-like"/>
    <property type="match status" value="1"/>
</dbReference>
<keyword evidence="5 8" id="KW-1133">Transmembrane helix</keyword>
<feature type="transmembrane region" description="Helical" evidence="8">
    <location>
        <begin position="324"/>
        <end position="349"/>
    </location>
</feature>
<dbReference type="InterPro" id="IPR045316">
    <property type="entry name" value="Msc2-like"/>
</dbReference>
<feature type="transmembrane region" description="Helical" evidence="8">
    <location>
        <begin position="355"/>
        <end position="373"/>
    </location>
</feature>
<keyword evidence="7 8" id="KW-0472">Membrane</keyword>
<evidence type="ECO:0000256" key="9">
    <source>
        <dbReference type="SAM" id="MobiDB-lite"/>
    </source>
</evidence>
<feature type="domain" description="Cation efflux protein transmembrane" evidence="10">
    <location>
        <begin position="141"/>
        <end position="381"/>
    </location>
</feature>
<feature type="transmembrane region" description="Helical" evidence="8">
    <location>
        <begin position="141"/>
        <end position="160"/>
    </location>
</feature>
<proteinExistence type="inferred from homology"/>
<comment type="similarity">
    <text evidence="2 8">Belongs to the cation diffusion facilitator (CDF) transporter (TC 2.A.4) family. SLC30A subfamily.</text>
</comment>
<feature type="compositionally biased region" description="Low complexity" evidence="9">
    <location>
        <begin position="295"/>
        <end position="308"/>
    </location>
</feature>
<feature type="transmembrane region" description="Helical" evidence="8">
    <location>
        <begin position="212"/>
        <end position="230"/>
    </location>
</feature>
<evidence type="ECO:0000256" key="6">
    <source>
        <dbReference type="ARBA" id="ARBA00023065"/>
    </source>
</evidence>
<comment type="subcellular location">
    <subcellularLocation>
        <location evidence="8">Endoplasmic reticulum membrane</location>
        <topology evidence="8">Multi-pass membrane protein</topology>
    </subcellularLocation>
    <subcellularLocation>
        <location evidence="1">Membrane</location>
        <topology evidence="1">Multi-pass membrane protein</topology>
    </subcellularLocation>
</comment>
<evidence type="ECO:0000256" key="8">
    <source>
        <dbReference type="RuleBase" id="RU369017"/>
    </source>
</evidence>
<evidence type="ECO:0000256" key="4">
    <source>
        <dbReference type="ARBA" id="ARBA00022692"/>
    </source>
</evidence>
<feature type="compositionally biased region" description="Basic and acidic residues" evidence="9">
    <location>
        <begin position="275"/>
        <end position="288"/>
    </location>
</feature>
<keyword evidence="4 8" id="KW-0812">Transmembrane</keyword>